<keyword evidence="2" id="KW-1185">Reference proteome</keyword>
<dbReference type="PANTHER" id="PTHR33240:SF15">
    <property type="entry name" value="GAG-PRO-LIKE PROTEIN"/>
    <property type="match status" value="1"/>
</dbReference>
<protein>
    <submittedName>
        <fullName evidence="1">Uncharacterized protein</fullName>
    </submittedName>
</protein>
<dbReference type="PANTHER" id="PTHR33240">
    <property type="entry name" value="OS08G0508500 PROTEIN"/>
    <property type="match status" value="1"/>
</dbReference>
<gene>
    <name evidence="1" type="ORF">LIER_07113</name>
</gene>
<dbReference type="Gene3D" id="2.40.70.10">
    <property type="entry name" value="Acid Proteases"/>
    <property type="match status" value="1"/>
</dbReference>
<accession>A0AAV3P6V3</accession>
<reference evidence="1 2" key="1">
    <citation type="submission" date="2024-01" db="EMBL/GenBank/DDBJ databases">
        <title>The complete chloroplast genome sequence of Lithospermum erythrorhizon: insights into the phylogenetic relationship among Boraginaceae species and the maternal lineages of purple gromwells.</title>
        <authorList>
            <person name="Okada T."/>
            <person name="Watanabe K."/>
        </authorList>
    </citation>
    <scope>NUCLEOTIDE SEQUENCE [LARGE SCALE GENOMIC DNA]</scope>
</reference>
<dbReference type="EMBL" id="BAABME010001075">
    <property type="protein sequence ID" value="GAA0147404.1"/>
    <property type="molecule type" value="Genomic_DNA"/>
</dbReference>
<dbReference type="InterPro" id="IPR021109">
    <property type="entry name" value="Peptidase_aspartic_dom_sf"/>
</dbReference>
<proteinExistence type="predicted"/>
<dbReference type="AlphaFoldDB" id="A0AAV3P6V3"/>
<comment type="caution">
    <text evidence="1">The sequence shown here is derived from an EMBL/GenBank/DDBJ whole genome shotgun (WGS) entry which is preliminary data.</text>
</comment>
<sequence length="169" mass="18662">MRSEPISFSDSKLKGIELPHDDHQVVIAFLIANFTVEMMLVDIGSSAGIVYLITYDKLQLPHSHIQPIATPLTGFTCHVVYPSEIATLNFTVREGERTTKIKAQLTVVDINHSSYDGLIGRPILIVLRAIASHLHLKLKFPTTGGISEACGNQKRARICYHCSVPPVNM</sequence>
<name>A0AAV3P6V3_LITER</name>
<organism evidence="1 2">
    <name type="scientific">Lithospermum erythrorhizon</name>
    <name type="common">Purple gromwell</name>
    <name type="synonym">Lithospermum officinale var. erythrorhizon</name>
    <dbReference type="NCBI Taxonomy" id="34254"/>
    <lineage>
        <taxon>Eukaryota</taxon>
        <taxon>Viridiplantae</taxon>
        <taxon>Streptophyta</taxon>
        <taxon>Embryophyta</taxon>
        <taxon>Tracheophyta</taxon>
        <taxon>Spermatophyta</taxon>
        <taxon>Magnoliopsida</taxon>
        <taxon>eudicotyledons</taxon>
        <taxon>Gunneridae</taxon>
        <taxon>Pentapetalae</taxon>
        <taxon>asterids</taxon>
        <taxon>lamiids</taxon>
        <taxon>Boraginales</taxon>
        <taxon>Boraginaceae</taxon>
        <taxon>Boraginoideae</taxon>
        <taxon>Lithospermeae</taxon>
        <taxon>Lithospermum</taxon>
    </lineage>
</organism>
<dbReference type="Proteomes" id="UP001454036">
    <property type="component" value="Unassembled WGS sequence"/>
</dbReference>
<evidence type="ECO:0000313" key="2">
    <source>
        <dbReference type="Proteomes" id="UP001454036"/>
    </source>
</evidence>
<evidence type="ECO:0000313" key="1">
    <source>
        <dbReference type="EMBL" id="GAA0147404.1"/>
    </source>
</evidence>